<dbReference type="AlphaFoldDB" id="A0A0C3NTY2"/>
<keyword evidence="1" id="KW-0378">Hydrolase</keyword>
<reference evidence="2" key="2">
    <citation type="submission" date="2015-01" db="EMBL/GenBank/DDBJ databases">
        <title>Evolutionary Origins and Diversification of the Mycorrhizal Mutualists.</title>
        <authorList>
            <consortium name="DOE Joint Genome Institute"/>
            <consortium name="Mycorrhizal Genomics Consortium"/>
            <person name="Kohler A."/>
            <person name="Kuo A."/>
            <person name="Nagy L.G."/>
            <person name="Floudas D."/>
            <person name="Copeland A."/>
            <person name="Barry K.W."/>
            <person name="Cichocki N."/>
            <person name="Veneault-Fourrey C."/>
            <person name="LaButti K."/>
            <person name="Lindquist E.A."/>
            <person name="Lipzen A."/>
            <person name="Lundell T."/>
            <person name="Morin E."/>
            <person name="Murat C."/>
            <person name="Riley R."/>
            <person name="Ohm R."/>
            <person name="Sun H."/>
            <person name="Tunlid A."/>
            <person name="Henrissat B."/>
            <person name="Grigoriev I.V."/>
            <person name="Hibbett D.S."/>
            <person name="Martin F."/>
        </authorList>
    </citation>
    <scope>NUCLEOTIDE SEQUENCE [LARGE SCALE GENOMIC DNA]</scope>
    <source>
        <strain evidence="2">Marx 270</strain>
    </source>
</reference>
<evidence type="ECO:0000313" key="2">
    <source>
        <dbReference type="Proteomes" id="UP000054217"/>
    </source>
</evidence>
<dbReference type="STRING" id="870435.A0A0C3NTY2"/>
<keyword evidence="2" id="KW-1185">Reference proteome</keyword>
<dbReference type="EMBL" id="KN832011">
    <property type="protein sequence ID" value="KIN98880.1"/>
    <property type="molecule type" value="Genomic_DNA"/>
</dbReference>
<name>A0A0C3NTY2_PISTI</name>
<accession>A0A0C3NTY2</accession>
<reference evidence="1 2" key="1">
    <citation type="submission" date="2014-04" db="EMBL/GenBank/DDBJ databases">
        <authorList>
            <consortium name="DOE Joint Genome Institute"/>
            <person name="Kuo A."/>
            <person name="Kohler A."/>
            <person name="Costa M.D."/>
            <person name="Nagy L.G."/>
            <person name="Floudas D."/>
            <person name="Copeland A."/>
            <person name="Barry K.W."/>
            <person name="Cichocki N."/>
            <person name="Veneault-Fourrey C."/>
            <person name="LaButti K."/>
            <person name="Lindquist E.A."/>
            <person name="Lipzen A."/>
            <person name="Lundell T."/>
            <person name="Morin E."/>
            <person name="Murat C."/>
            <person name="Sun H."/>
            <person name="Tunlid A."/>
            <person name="Henrissat B."/>
            <person name="Grigoriev I.V."/>
            <person name="Hibbett D.S."/>
            <person name="Martin F."/>
            <person name="Nordberg H.P."/>
            <person name="Cantor M.N."/>
            <person name="Hua S.X."/>
        </authorList>
    </citation>
    <scope>NUCLEOTIDE SEQUENCE [LARGE SCALE GENOMIC DNA]</scope>
    <source>
        <strain evidence="1 2">Marx 270</strain>
    </source>
</reference>
<protein>
    <submittedName>
        <fullName evidence="1">Glycoside hydrolase family 16 protein</fullName>
    </submittedName>
</protein>
<dbReference type="HOGENOM" id="CLU_1768867_0_0_1"/>
<dbReference type="Proteomes" id="UP000054217">
    <property type="component" value="Unassembled WGS sequence"/>
</dbReference>
<sequence>MSPLNGLFLPDRRLWACTCPGELYPGPVHSNGNHSVPGIDALEATFDDGVWKVRVSVYVNTWDNFKIYDPTISVINSYQGSECKLATTYEFSLTHQDCCELDKGCHSVRVCMISSLIVKLIRLTSRRCMVNSFENGCITWISRGGRL</sequence>
<dbReference type="OrthoDB" id="412647at2759"/>
<evidence type="ECO:0000313" key="1">
    <source>
        <dbReference type="EMBL" id="KIN98880.1"/>
    </source>
</evidence>
<dbReference type="InParanoid" id="A0A0C3NTY2"/>
<organism evidence="1 2">
    <name type="scientific">Pisolithus tinctorius Marx 270</name>
    <dbReference type="NCBI Taxonomy" id="870435"/>
    <lineage>
        <taxon>Eukaryota</taxon>
        <taxon>Fungi</taxon>
        <taxon>Dikarya</taxon>
        <taxon>Basidiomycota</taxon>
        <taxon>Agaricomycotina</taxon>
        <taxon>Agaricomycetes</taxon>
        <taxon>Agaricomycetidae</taxon>
        <taxon>Boletales</taxon>
        <taxon>Sclerodermatineae</taxon>
        <taxon>Pisolithaceae</taxon>
        <taxon>Pisolithus</taxon>
    </lineage>
</organism>
<gene>
    <name evidence="1" type="ORF">M404DRAFT_156871</name>
</gene>
<dbReference type="GO" id="GO:0016787">
    <property type="term" value="F:hydrolase activity"/>
    <property type="evidence" value="ECO:0007669"/>
    <property type="project" value="UniProtKB-KW"/>
</dbReference>
<proteinExistence type="predicted"/>